<dbReference type="CDD" id="cd04186">
    <property type="entry name" value="GT_2_like_c"/>
    <property type="match status" value="1"/>
</dbReference>
<dbReference type="GO" id="GO:0016757">
    <property type="term" value="F:glycosyltransferase activity"/>
    <property type="evidence" value="ECO:0007669"/>
    <property type="project" value="UniProtKB-KW"/>
</dbReference>
<dbReference type="InterPro" id="IPR001173">
    <property type="entry name" value="Glyco_trans_2-like"/>
</dbReference>
<feature type="domain" description="Glycosyltransferase 2-like" evidence="5">
    <location>
        <begin position="13"/>
        <end position="183"/>
    </location>
</feature>
<dbReference type="PATRIC" id="fig|1685125.3.peg.699"/>
<reference evidence="7" key="1">
    <citation type="submission" date="2015-06" db="EMBL/GenBank/DDBJ databases">
        <title>New insights into the roles of widespread benthic archaea in carbon and nitrogen cycling.</title>
        <authorList>
            <person name="Lazar C.S."/>
            <person name="Baker B.J."/>
            <person name="Seitz K.W."/>
            <person name="Hyde A.S."/>
            <person name="Dick G.J."/>
            <person name="Hinrichs K.-U."/>
            <person name="Teske A.P."/>
        </authorList>
    </citation>
    <scope>NUCLEOTIDE SEQUENCE [LARGE SCALE GENOMIC DNA]</scope>
</reference>
<dbReference type="AlphaFoldDB" id="A0A0M0BS40"/>
<sequence>MGNSSLTTYPLISVIIVNFNGERFIEDCLASVLKTNYPNFEIVVVDNNSKDKSTKILKGFSVNPRVKIVSLNQNLHFAGGNNVGINCSKGKYLVFLNNDTIVSPNWLVELRRSFDLSDDIYAVQCLLLKPNGKGIDSIGGTIDYCGKPIPVNYLWSQNETSAREHRLFYGCGAALAVRKTVLNDVGFFDPDLPTDEIDFCWRINLSGGKIIVAPRAVVYHFRSGAFGRKIDKKRVFFGDIGATSAILQNFELWNIFAALPYVVAIFVTAVGYDLFVRRRLDLTVFRLKACIHVLKNLRKIFRKRSNAQRYIRRVSDSELRKLMVRPNISYYFGSK</sequence>
<dbReference type="PANTHER" id="PTHR43179">
    <property type="entry name" value="RHAMNOSYLTRANSFERASE WBBL"/>
    <property type="match status" value="1"/>
</dbReference>
<keyword evidence="2" id="KW-0328">Glycosyltransferase</keyword>
<evidence type="ECO:0000313" key="7">
    <source>
        <dbReference type="Proteomes" id="UP000054016"/>
    </source>
</evidence>
<comment type="caution">
    <text evidence="6">The sequence shown here is derived from an EMBL/GenBank/DDBJ whole genome shotgun (WGS) entry which is preliminary data.</text>
</comment>
<evidence type="ECO:0000259" key="5">
    <source>
        <dbReference type="Pfam" id="PF00535"/>
    </source>
</evidence>
<dbReference type="EMBL" id="LFWV01000035">
    <property type="protein sequence ID" value="KON31407.1"/>
    <property type="molecule type" value="Genomic_DNA"/>
</dbReference>
<feature type="transmembrane region" description="Helical" evidence="4">
    <location>
        <begin position="252"/>
        <end position="276"/>
    </location>
</feature>
<keyword evidence="4" id="KW-0472">Membrane</keyword>
<comment type="similarity">
    <text evidence="1">Belongs to the glycosyltransferase 2 family.</text>
</comment>
<name>A0A0M0BS40_9ARCH</name>
<evidence type="ECO:0000313" key="6">
    <source>
        <dbReference type="EMBL" id="KON31407.1"/>
    </source>
</evidence>
<evidence type="ECO:0000256" key="3">
    <source>
        <dbReference type="ARBA" id="ARBA00022679"/>
    </source>
</evidence>
<accession>A0A0M0BS40</accession>
<dbReference type="SUPFAM" id="SSF53448">
    <property type="entry name" value="Nucleotide-diphospho-sugar transferases"/>
    <property type="match status" value="1"/>
</dbReference>
<evidence type="ECO:0000256" key="4">
    <source>
        <dbReference type="SAM" id="Phobius"/>
    </source>
</evidence>
<keyword evidence="4" id="KW-0812">Transmembrane</keyword>
<organism evidence="6 7">
    <name type="scientific">miscellaneous Crenarchaeota group-1 archaeon SG8-32-3</name>
    <dbReference type="NCBI Taxonomy" id="1685125"/>
    <lineage>
        <taxon>Archaea</taxon>
        <taxon>Candidatus Bathyarchaeota</taxon>
        <taxon>MCG-1</taxon>
    </lineage>
</organism>
<keyword evidence="3" id="KW-0808">Transferase</keyword>
<evidence type="ECO:0000256" key="2">
    <source>
        <dbReference type="ARBA" id="ARBA00022676"/>
    </source>
</evidence>
<dbReference type="Pfam" id="PF00535">
    <property type="entry name" value="Glycos_transf_2"/>
    <property type="match status" value="1"/>
</dbReference>
<keyword evidence="4" id="KW-1133">Transmembrane helix</keyword>
<dbReference type="Gene3D" id="3.90.550.10">
    <property type="entry name" value="Spore Coat Polysaccharide Biosynthesis Protein SpsA, Chain A"/>
    <property type="match status" value="1"/>
</dbReference>
<dbReference type="PANTHER" id="PTHR43179:SF12">
    <property type="entry name" value="GALACTOFURANOSYLTRANSFERASE GLFT2"/>
    <property type="match status" value="1"/>
</dbReference>
<protein>
    <recommendedName>
        <fullName evidence="5">Glycosyltransferase 2-like domain-containing protein</fullName>
    </recommendedName>
</protein>
<dbReference type="Proteomes" id="UP000054016">
    <property type="component" value="Unassembled WGS sequence"/>
</dbReference>
<gene>
    <name evidence="6" type="ORF">AC478_02855</name>
</gene>
<evidence type="ECO:0000256" key="1">
    <source>
        <dbReference type="ARBA" id="ARBA00006739"/>
    </source>
</evidence>
<proteinExistence type="inferred from homology"/>
<dbReference type="InterPro" id="IPR029044">
    <property type="entry name" value="Nucleotide-diphossugar_trans"/>
</dbReference>